<reference evidence="2 3" key="1">
    <citation type="journal article" date="2015" name="Genome Announc.">
        <title>Expanding the biotechnology potential of lactobacilli through comparative genomics of 213 strains and associated genera.</title>
        <authorList>
            <person name="Sun Z."/>
            <person name="Harris H.M."/>
            <person name="McCann A."/>
            <person name="Guo C."/>
            <person name="Argimon S."/>
            <person name="Zhang W."/>
            <person name="Yang X."/>
            <person name="Jeffery I.B."/>
            <person name="Cooney J.C."/>
            <person name="Kagawa T.F."/>
            <person name="Liu W."/>
            <person name="Song Y."/>
            <person name="Salvetti E."/>
            <person name="Wrobel A."/>
            <person name="Rasinkangas P."/>
            <person name="Parkhill J."/>
            <person name="Rea M.C."/>
            <person name="O'Sullivan O."/>
            <person name="Ritari J."/>
            <person name="Douillard F.P."/>
            <person name="Paul Ross R."/>
            <person name="Yang R."/>
            <person name="Briner A.E."/>
            <person name="Felis G.E."/>
            <person name="de Vos W.M."/>
            <person name="Barrangou R."/>
            <person name="Klaenhammer T.R."/>
            <person name="Caufield P.W."/>
            <person name="Cui Y."/>
            <person name="Zhang H."/>
            <person name="O'Toole P.W."/>
        </authorList>
    </citation>
    <scope>NUCLEOTIDE SEQUENCE [LARGE SCALE GENOMIC DNA]</scope>
    <source>
        <strain evidence="2 3">DSM 19972</strain>
    </source>
</reference>
<accession>A0A0R1MIC3</accession>
<sequence>MNIKRIDHIVLTVTDIARTLRFYHEVFDMPIIAKGQTTGCVRCGHQLIEFQLSEQPQELAAQNPTTGSAAICIITADPLENVINHLASYYVPVIAGPLEKKGSEGKMTSIYIKDYDQNLLEIASYRKFKNC</sequence>
<dbReference type="Proteomes" id="UP000051686">
    <property type="component" value="Unassembled WGS sequence"/>
</dbReference>
<dbReference type="OrthoDB" id="9802805at2"/>
<keyword evidence="2" id="KW-0456">Lyase</keyword>
<dbReference type="AlphaFoldDB" id="A0A0R1MIC3"/>
<dbReference type="PANTHER" id="PTHR21366:SF14">
    <property type="entry name" value="GLYOXALASE DOMAIN-CONTAINING PROTEIN 5"/>
    <property type="match status" value="1"/>
</dbReference>
<dbReference type="SUPFAM" id="SSF54593">
    <property type="entry name" value="Glyoxalase/Bleomycin resistance protein/Dihydroxybiphenyl dioxygenase"/>
    <property type="match status" value="1"/>
</dbReference>
<dbReference type="Gene3D" id="3.10.180.10">
    <property type="entry name" value="2,3-Dihydroxybiphenyl 1,2-Dioxygenase, domain 1"/>
    <property type="match status" value="1"/>
</dbReference>
<dbReference type="PANTHER" id="PTHR21366">
    <property type="entry name" value="GLYOXALASE FAMILY PROTEIN"/>
    <property type="match status" value="1"/>
</dbReference>
<dbReference type="InterPro" id="IPR050383">
    <property type="entry name" value="GlyoxalaseI/FosfomycinResist"/>
</dbReference>
<dbReference type="InterPro" id="IPR004360">
    <property type="entry name" value="Glyas_Fos-R_dOase_dom"/>
</dbReference>
<organism evidence="2 3">
    <name type="scientific">Liquorilactobacillus oeni DSM 19972</name>
    <dbReference type="NCBI Taxonomy" id="1423777"/>
    <lineage>
        <taxon>Bacteria</taxon>
        <taxon>Bacillati</taxon>
        <taxon>Bacillota</taxon>
        <taxon>Bacilli</taxon>
        <taxon>Lactobacillales</taxon>
        <taxon>Lactobacillaceae</taxon>
        <taxon>Liquorilactobacillus</taxon>
    </lineage>
</organism>
<evidence type="ECO:0000313" key="2">
    <source>
        <dbReference type="EMBL" id="KRL05668.1"/>
    </source>
</evidence>
<dbReference type="EMBL" id="AZEH01000020">
    <property type="protein sequence ID" value="KRL05668.1"/>
    <property type="molecule type" value="Genomic_DNA"/>
</dbReference>
<proteinExistence type="predicted"/>
<dbReference type="Pfam" id="PF00903">
    <property type="entry name" value="Glyoxalase"/>
    <property type="match status" value="1"/>
</dbReference>
<name>A0A0R1MIC3_9LACO</name>
<comment type="caution">
    <text evidence="2">The sequence shown here is derived from an EMBL/GenBank/DDBJ whole genome shotgun (WGS) entry which is preliminary data.</text>
</comment>
<evidence type="ECO:0000259" key="1">
    <source>
        <dbReference type="PROSITE" id="PS51819"/>
    </source>
</evidence>
<dbReference type="GO" id="GO:0016829">
    <property type="term" value="F:lyase activity"/>
    <property type="evidence" value="ECO:0007669"/>
    <property type="project" value="UniProtKB-KW"/>
</dbReference>
<dbReference type="InterPro" id="IPR029068">
    <property type="entry name" value="Glyas_Bleomycin-R_OHBP_Dase"/>
</dbReference>
<dbReference type="RefSeq" id="WP_057895411.1">
    <property type="nucleotide sequence ID" value="NZ_AZEH01000020.1"/>
</dbReference>
<gene>
    <name evidence="2" type="ORF">FD46_GL000414</name>
</gene>
<dbReference type="PROSITE" id="PS51819">
    <property type="entry name" value="VOC"/>
    <property type="match status" value="1"/>
</dbReference>
<keyword evidence="3" id="KW-1185">Reference proteome</keyword>
<dbReference type="InterPro" id="IPR037523">
    <property type="entry name" value="VOC_core"/>
</dbReference>
<evidence type="ECO:0000313" key="3">
    <source>
        <dbReference type="Proteomes" id="UP000051686"/>
    </source>
</evidence>
<protein>
    <submittedName>
        <fullName evidence="2">Lactoylglutathione lyase family protein</fullName>
    </submittedName>
</protein>
<dbReference type="STRING" id="1423777.FD46_GL000414"/>
<feature type="domain" description="VOC" evidence="1">
    <location>
        <begin position="5"/>
        <end position="125"/>
    </location>
</feature>
<dbReference type="PATRIC" id="fig|1423777.3.peg.435"/>